<dbReference type="GO" id="GO:0030655">
    <property type="term" value="P:beta-lactam antibiotic catabolic process"/>
    <property type="evidence" value="ECO:0007669"/>
    <property type="project" value="InterPro"/>
</dbReference>
<sequence length="312" mass="34184">MLKEMDYTIFKAHKFEIILLVCLLALITLVGCTKEQNLTDISSQIENNQATASSTDQKFAQLESEFDARLGVYAIDTGTNQTVAYRPDERFGYTSTFKALAAGAVLQQNSIEELSKIITYKEDDLVTYSPITEKHVDTGMTLREICEAAIRYSDNTAGNLLLKELGGPSGFEQAMRQIGDDVIKADRFEPYLNEAVPGDSRDTITPKALAASLGVFAVNDLLPTDKREIFTEWLGGNATGDTLIRAGMPEDWKVGDKSGAGGYGTRNDIAVVWPPNREPIVIAILSSRDKEDATYNDELIAQAAKVVVNALK</sequence>
<dbReference type="InterPro" id="IPR012338">
    <property type="entry name" value="Beta-lactam/transpept-like"/>
</dbReference>
<feature type="domain" description="Beta-lactamase class A catalytic" evidence="7">
    <location>
        <begin position="71"/>
        <end position="285"/>
    </location>
</feature>
<reference evidence="8" key="1">
    <citation type="submission" date="2020-09" db="EMBL/GenBank/DDBJ databases">
        <title>A novel bacterium of genus Bacillus, isolated from South China Sea.</title>
        <authorList>
            <person name="Huang H."/>
            <person name="Mo K."/>
            <person name="Hu Y."/>
        </authorList>
    </citation>
    <scope>NUCLEOTIDE SEQUENCE</scope>
    <source>
        <strain evidence="8">IB182487</strain>
    </source>
</reference>
<dbReference type="GO" id="GO:0046677">
    <property type="term" value="P:response to antibiotic"/>
    <property type="evidence" value="ECO:0007669"/>
    <property type="project" value="UniProtKB-UniRule"/>
</dbReference>
<dbReference type="AlphaFoldDB" id="A0A926NAC0"/>
<dbReference type="PROSITE" id="PS00146">
    <property type="entry name" value="BETA_LACTAMASE_A"/>
    <property type="match status" value="1"/>
</dbReference>
<comment type="catalytic activity">
    <reaction evidence="6">
        <text>a beta-lactam + H2O = a substituted beta-amino acid</text>
        <dbReference type="Rhea" id="RHEA:20401"/>
        <dbReference type="ChEBI" id="CHEBI:15377"/>
        <dbReference type="ChEBI" id="CHEBI:35627"/>
        <dbReference type="ChEBI" id="CHEBI:140347"/>
        <dbReference type="EC" id="3.5.2.6"/>
    </reaction>
</comment>
<dbReference type="PANTHER" id="PTHR35333:SF3">
    <property type="entry name" value="BETA-LACTAMASE-TYPE TRANSPEPTIDASE FOLD CONTAINING PROTEIN"/>
    <property type="match status" value="1"/>
</dbReference>
<evidence type="ECO:0000256" key="3">
    <source>
        <dbReference type="ARBA" id="ARBA00022729"/>
    </source>
</evidence>
<organism evidence="8 9">
    <name type="scientific">Metabacillus arenae</name>
    <dbReference type="NCBI Taxonomy" id="2771434"/>
    <lineage>
        <taxon>Bacteria</taxon>
        <taxon>Bacillati</taxon>
        <taxon>Bacillota</taxon>
        <taxon>Bacilli</taxon>
        <taxon>Bacillales</taxon>
        <taxon>Bacillaceae</taxon>
        <taxon>Metabacillus</taxon>
    </lineage>
</organism>
<comment type="similarity">
    <text evidence="1 6">Belongs to the class-A beta-lactamase family.</text>
</comment>
<evidence type="ECO:0000256" key="6">
    <source>
        <dbReference type="RuleBase" id="RU361140"/>
    </source>
</evidence>
<dbReference type="EC" id="3.5.2.6" evidence="2 6"/>
<dbReference type="GO" id="GO:0008800">
    <property type="term" value="F:beta-lactamase activity"/>
    <property type="evidence" value="ECO:0007669"/>
    <property type="project" value="UniProtKB-UniRule"/>
</dbReference>
<keyword evidence="9" id="KW-1185">Reference proteome</keyword>
<dbReference type="InterPro" id="IPR023650">
    <property type="entry name" value="Beta-lactam_class-A_AS"/>
</dbReference>
<protein>
    <recommendedName>
        <fullName evidence="2 6">Beta-lactamase</fullName>
        <ecNumber evidence="2 6">3.5.2.6</ecNumber>
    </recommendedName>
</protein>
<evidence type="ECO:0000313" key="8">
    <source>
        <dbReference type="EMBL" id="MBD1380512.1"/>
    </source>
</evidence>
<dbReference type="InterPro" id="IPR000871">
    <property type="entry name" value="Beta-lactam_class-A"/>
</dbReference>
<keyword evidence="4 6" id="KW-0378">Hydrolase</keyword>
<dbReference type="NCBIfam" id="NF033103">
    <property type="entry name" value="bla_class_A"/>
    <property type="match status" value="1"/>
</dbReference>
<dbReference type="PRINTS" id="PR00118">
    <property type="entry name" value="BLACTAMASEA"/>
</dbReference>
<dbReference type="EMBL" id="JACXAI010000010">
    <property type="protein sequence ID" value="MBD1380512.1"/>
    <property type="molecule type" value="Genomic_DNA"/>
</dbReference>
<dbReference type="PROSITE" id="PS51257">
    <property type="entry name" value="PROKAR_LIPOPROTEIN"/>
    <property type="match status" value="1"/>
</dbReference>
<dbReference type="NCBIfam" id="NF012167">
    <property type="entry name" value="classA_firm"/>
    <property type="match status" value="1"/>
</dbReference>
<dbReference type="Pfam" id="PF13354">
    <property type="entry name" value="Beta-lactamase2"/>
    <property type="match status" value="1"/>
</dbReference>
<evidence type="ECO:0000256" key="2">
    <source>
        <dbReference type="ARBA" id="ARBA00012865"/>
    </source>
</evidence>
<evidence type="ECO:0000313" key="9">
    <source>
        <dbReference type="Proteomes" id="UP000626844"/>
    </source>
</evidence>
<dbReference type="SUPFAM" id="SSF56601">
    <property type="entry name" value="beta-lactamase/transpeptidase-like"/>
    <property type="match status" value="1"/>
</dbReference>
<dbReference type="Proteomes" id="UP000626844">
    <property type="component" value="Unassembled WGS sequence"/>
</dbReference>
<dbReference type="Gene3D" id="3.40.710.10">
    <property type="entry name" value="DD-peptidase/beta-lactamase superfamily"/>
    <property type="match status" value="1"/>
</dbReference>
<keyword evidence="5 6" id="KW-0046">Antibiotic resistance</keyword>
<dbReference type="InterPro" id="IPR058139">
    <property type="entry name" value="BlaC_bacilli"/>
</dbReference>
<dbReference type="InterPro" id="IPR045155">
    <property type="entry name" value="Beta-lactam_cat"/>
</dbReference>
<evidence type="ECO:0000256" key="4">
    <source>
        <dbReference type="ARBA" id="ARBA00022801"/>
    </source>
</evidence>
<evidence type="ECO:0000256" key="1">
    <source>
        <dbReference type="ARBA" id="ARBA00009009"/>
    </source>
</evidence>
<keyword evidence="3" id="KW-0732">Signal</keyword>
<evidence type="ECO:0000259" key="7">
    <source>
        <dbReference type="Pfam" id="PF13354"/>
    </source>
</evidence>
<comment type="caution">
    <text evidence="8">The sequence shown here is derived from an EMBL/GenBank/DDBJ whole genome shotgun (WGS) entry which is preliminary data.</text>
</comment>
<evidence type="ECO:0000256" key="5">
    <source>
        <dbReference type="ARBA" id="ARBA00023251"/>
    </source>
</evidence>
<gene>
    <name evidence="8" type="primary">bla</name>
    <name evidence="8" type="ORF">IC621_09745</name>
</gene>
<dbReference type="PANTHER" id="PTHR35333">
    <property type="entry name" value="BETA-LACTAMASE"/>
    <property type="match status" value="1"/>
</dbReference>
<accession>A0A926NAC0</accession>
<proteinExistence type="inferred from homology"/>
<name>A0A926NAC0_9BACI</name>